<protein>
    <recommendedName>
        <fullName evidence="6">NADP-dependent oxidoreductase domain-containing protein</fullName>
    </recommendedName>
</protein>
<dbReference type="PRINTS" id="PR00069">
    <property type="entry name" value="ALDKETRDTASE"/>
</dbReference>
<evidence type="ECO:0000313" key="8">
    <source>
        <dbReference type="Proteomes" id="UP000626109"/>
    </source>
</evidence>
<dbReference type="Pfam" id="PF00248">
    <property type="entry name" value="Aldo_ket_red"/>
    <property type="match status" value="1"/>
</dbReference>
<dbReference type="EMBL" id="CAJNNW010011188">
    <property type="protein sequence ID" value="CAE8652871.1"/>
    <property type="molecule type" value="Genomic_DNA"/>
</dbReference>
<dbReference type="PROSITE" id="PS00062">
    <property type="entry name" value="ALDOKETO_REDUCTASE_2"/>
    <property type="match status" value="1"/>
</dbReference>
<evidence type="ECO:0000256" key="2">
    <source>
        <dbReference type="ARBA" id="ARBA00022857"/>
    </source>
</evidence>
<feature type="signal peptide" evidence="5">
    <location>
        <begin position="1"/>
        <end position="19"/>
    </location>
</feature>
<comment type="similarity">
    <text evidence="1">Belongs to the aldo/keto reductase family.</text>
</comment>
<dbReference type="GO" id="GO:0016616">
    <property type="term" value="F:oxidoreductase activity, acting on the CH-OH group of donors, NAD or NADP as acceptor"/>
    <property type="evidence" value="ECO:0007669"/>
    <property type="project" value="UniProtKB-ARBA"/>
</dbReference>
<keyword evidence="2" id="KW-0521">NADP</keyword>
<sequence length="1261" mass="140334">MCHLLFMRLLPILVVVVAAFIGWLGSQEVPEGTFFATLIPVLGGYLPPPITGPWTTPGTKEVPADLAPVPRRVGEILLKLPGGSQMPANGLGMCCRPTAYDPESVRRTVLWYLLLGGRHIDDADVYWNHGPVGEAIHEGVARGVPRSEIFVTTKLFPRFYGQNATVTAVHRFLKELGLDYLDIVLMHAPAHPLGAYGECVGKSYKECRQETWQALSSLRAQGLIREIGVSNFNVRQMEEIRELQAAPIAANQFQFNPWVPDWLLETYAYCQQHGIVVTAYASLGMFFQKAQTETVATLKDLASTHGKSVSQVLLRWALQKKVSVIPGTGNPKHMKENLEVYGFQFSDAEMASIDALRSDPSGKACSIVLQGQLERRAAAFELTLRGVQDATQAGLGSTNMIRQSLADSPWRLCIMIDKAIRTIVMDEEVQGEMEKVLSLAMKKMRLPEKVRYSPQAEAAGLKGSTIMMFPAVFHLVEALVRSKRKFAILFRSFGADHDNIKTEWNAFCEMKHPLYSSLIKDIGPLDGTVPGEPDRRIHSMHTLYRDHQGPMLVLDCVTEGPDNGPNWDAWAKMKPRSKVDSRNGRDFINTVLKEKGIEVAEGLPKVQKWMKNHLAAQASSAIKDDWAWWTWNGEKAFAGKLLTVIGGGKSEIRQLFFDDNVDHEDPRIVDCRDISGSPMPAEAVINKVCCKVNPVEAVMDEQYFLRKLQLCHGGNLEFGTSLIGFQAKLTEVEEQKVNLVREVQVLTQQLLNLTEENRRMKLLHRINVESLAQLRDILSQHCELDDFGKGNFRTVSDLFEELEQGKCWLEMDEDGKIVRIFETLQMRMQYKDLVLIKSAEQYADGRIVSRNHLPGVRKGLRETSFQEALLTFFQSGLQVNVESCIVQDAPPAFNPEAPVQPSLAAETFPIPFKVQQFEASYRINPKITASNKDLLGKIGLPNGKNFTTEQQELTGGTLTHFWRWDKVATWEAAATNSQMSKGAGNAGVNIAEICEKIFGGHPNREVYENLLLQMFDKFDAKKLCGGFSGSLVIRVQPIEADGRPGEPCIVKMDRAQAIRDEYMNSVQVFQAKAPKHASKDELYLGLCSVVPMGSVLCSRHASKDELYLGPCSVVPMDSVLCSRHASKDELYLGPCSVVPMGSVLCSRHASKDELYLGPCSVVPMDSVLCSRHASKDELYLGPCSVVPMDSVLCSRHASKDELYLGPCSVVPMDSVLCSRHASKDELYLGPCSVVPMDSVLCSRIACLRHKGDHVFRLHMLV</sequence>
<evidence type="ECO:0000256" key="5">
    <source>
        <dbReference type="SAM" id="SignalP"/>
    </source>
</evidence>
<accession>A0A813IND2</accession>
<gene>
    <name evidence="7" type="ORF">PGLA2088_LOCUS10007</name>
</gene>
<dbReference type="Proteomes" id="UP000626109">
    <property type="component" value="Unassembled WGS sequence"/>
</dbReference>
<evidence type="ECO:0000256" key="3">
    <source>
        <dbReference type="ARBA" id="ARBA00023002"/>
    </source>
</evidence>
<dbReference type="PANTHER" id="PTHR43827:SF3">
    <property type="entry name" value="NADP-DEPENDENT OXIDOREDUCTASE DOMAIN-CONTAINING PROTEIN"/>
    <property type="match status" value="1"/>
</dbReference>
<feature type="chain" id="PRO_5032577439" description="NADP-dependent oxidoreductase domain-containing protein" evidence="5">
    <location>
        <begin position="20"/>
        <end position="1261"/>
    </location>
</feature>
<comment type="caution">
    <text evidence="7">The sequence shown here is derived from an EMBL/GenBank/DDBJ whole genome shotgun (WGS) entry which is preliminary data.</text>
</comment>
<proteinExistence type="inferred from homology"/>
<evidence type="ECO:0000259" key="6">
    <source>
        <dbReference type="Pfam" id="PF00248"/>
    </source>
</evidence>
<dbReference type="CDD" id="cd19071">
    <property type="entry name" value="AKR_AKR1-5-like"/>
    <property type="match status" value="1"/>
</dbReference>
<dbReference type="InterPro" id="IPR018170">
    <property type="entry name" value="Aldo/ket_reductase_CS"/>
</dbReference>
<feature type="domain" description="NADP-dependent oxidoreductase" evidence="6">
    <location>
        <begin position="98"/>
        <end position="356"/>
    </location>
</feature>
<feature type="coiled-coil region" evidence="4">
    <location>
        <begin position="729"/>
        <end position="763"/>
    </location>
</feature>
<evidence type="ECO:0000256" key="1">
    <source>
        <dbReference type="ARBA" id="ARBA00007905"/>
    </source>
</evidence>
<evidence type="ECO:0000256" key="4">
    <source>
        <dbReference type="SAM" id="Coils"/>
    </source>
</evidence>
<evidence type="ECO:0000313" key="7">
    <source>
        <dbReference type="EMBL" id="CAE8652871.1"/>
    </source>
</evidence>
<keyword evidence="3" id="KW-0560">Oxidoreductase</keyword>
<dbReference type="InterPro" id="IPR020471">
    <property type="entry name" value="AKR"/>
</dbReference>
<organism evidence="7 8">
    <name type="scientific">Polarella glacialis</name>
    <name type="common">Dinoflagellate</name>
    <dbReference type="NCBI Taxonomy" id="89957"/>
    <lineage>
        <taxon>Eukaryota</taxon>
        <taxon>Sar</taxon>
        <taxon>Alveolata</taxon>
        <taxon>Dinophyceae</taxon>
        <taxon>Suessiales</taxon>
        <taxon>Suessiaceae</taxon>
        <taxon>Polarella</taxon>
    </lineage>
</organism>
<keyword evidence="4" id="KW-0175">Coiled coil</keyword>
<name>A0A813IND2_POLGL</name>
<reference evidence="7" key="1">
    <citation type="submission" date="2021-02" db="EMBL/GenBank/DDBJ databases">
        <authorList>
            <person name="Dougan E. K."/>
            <person name="Rhodes N."/>
            <person name="Thang M."/>
            <person name="Chan C."/>
        </authorList>
    </citation>
    <scope>NUCLEOTIDE SEQUENCE</scope>
</reference>
<dbReference type="SUPFAM" id="SSF51430">
    <property type="entry name" value="NAD(P)-linked oxidoreductase"/>
    <property type="match status" value="1"/>
</dbReference>
<dbReference type="PANTHER" id="PTHR43827">
    <property type="entry name" value="2,5-DIKETO-D-GLUCONIC ACID REDUCTASE"/>
    <property type="match status" value="1"/>
</dbReference>
<keyword evidence="5" id="KW-0732">Signal</keyword>
<dbReference type="AlphaFoldDB" id="A0A813IND2"/>
<dbReference type="Gene3D" id="3.20.20.100">
    <property type="entry name" value="NADP-dependent oxidoreductase domain"/>
    <property type="match status" value="1"/>
</dbReference>
<dbReference type="InterPro" id="IPR036812">
    <property type="entry name" value="NAD(P)_OxRdtase_dom_sf"/>
</dbReference>
<dbReference type="InterPro" id="IPR023210">
    <property type="entry name" value="NADP_OxRdtase_dom"/>
</dbReference>